<dbReference type="Proteomes" id="UP001595758">
    <property type="component" value="Unassembled WGS sequence"/>
</dbReference>
<organism evidence="1 2">
    <name type="scientific">Legionella dresdenensis</name>
    <dbReference type="NCBI Taxonomy" id="450200"/>
    <lineage>
        <taxon>Bacteria</taxon>
        <taxon>Pseudomonadati</taxon>
        <taxon>Pseudomonadota</taxon>
        <taxon>Gammaproteobacteria</taxon>
        <taxon>Legionellales</taxon>
        <taxon>Legionellaceae</taxon>
        <taxon>Legionella</taxon>
    </lineage>
</organism>
<dbReference type="RefSeq" id="WP_382339964.1">
    <property type="nucleotide sequence ID" value="NZ_JBHSAB010000001.1"/>
</dbReference>
<reference evidence="2" key="1">
    <citation type="journal article" date="2019" name="Int. J. Syst. Evol. Microbiol.">
        <title>The Global Catalogue of Microorganisms (GCM) 10K type strain sequencing project: providing services to taxonomists for standard genome sequencing and annotation.</title>
        <authorList>
            <consortium name="The Broad Institute Genomics Platform"/>
            <consortium name="The Broad Institute Genome Sequencing Center for Infectious Disease"/>
            <person name="Wu L."/>
            <person name="Ma J."/>
        </authorList>
    </citation>
    <scope>NUCLEOTIDE SEQUENCE [LARGE SCALE GENOMIC DNA]</scope>
    <source>
        <strain evidence="2">CCUG 59858</strain>
    </source>
</reference>
<dbReference type="EMBL" id="JBHSAB010000001">
    <property type="protein sequence ID" value="MFC3907523.1"/>
    <property type="molecule type" value="Genomic_DNA"/>
</dbReference>
<name>A0ABV8CB47_9GAMM</name>
<keyword evidence="2" id="KW-1185">Reference proteome</keyword>
<proteinExistence type="predicted"/>
<evidence type="ECO:0000313" key="2">
    <source>
        <dbReference type="Proteomes" id="UP001595758"/>
    </source>
</evidence>
<comment type="caution">
    <text evidence="1">The sequence shown here is derived from an EMBL/GenBank/DDBJ whole genome shotgun (WGS) entry which is preliminary data.</text>
</comment>
<evidence type="ECO:0000313" key="1">
    <source>
        <dbReference type="EMBL" id="MFC3907523.1"/>
    </source>
</evidence>
<gene>
    <name evidence="1" type="ORF">ACFORL_00335</name>
</gene>
<sequence>MLKAARVGNTSLMDTYAFRAKEKFTRELLGKVFLEAAQHNQILLMKHIFYRISGTEYPAFSADKKYLYDALYECFKRDNFELLDLYVDYQIILIECTKRMLDENLELAKIKQLANGFFKQTKGMGFCEELADLCNERKRFEVRRTITNECTIVQDGLQSSMKP</sequence>
<protein>
    <submittedName>
        <fullName evidence="1">Uncharacterized protein</fullName>
    </submittedName>
</protein>
<accession>A0ABV8CB47</accession>